<evidence type="ECO:0000313" key="8">
    <source>
        <dbReference type="Proteomes" id="UP000233491"/>
    </source>
</evidence>
<dbReference type="Gene3D" id="1.20.1540.10">
    <property type="entry name" value="Rhomboid-like"/>
    <property type="match status" value="1"/>
</dbReference>
<evidence type="ECO:0000259" key="6">
    <source>
        <dbReference type="Pfam" id="PF01694"/>
    </source>
</evidence>
<evidence type="ECO:0000256" key="1">
    <source>
        <dbReference type="ARBA" id="ARBA00004141"/>
    </source>
</evidence>
<evidence type="ECO:0000256" key="4">
    <source>
        <dbReference type="ARBA" id="ARBA00023136"/>
    </source>
</evidence>
<gene>
    <name evidence="7" type="ORF">CXZ10_12760</name>
</gene>
<evidence type="ECO:0000256" key="2">
    <source>
        <dbReference type="ARBA" id="ARBA00022692"/>
    </source>
</evidence>
<dbReference type="InterPro" id="IPR022764">
    <property type="entry name" value="Peptidase_S54_rhomboid_dom"/>
</dbReference>
<keyword evidence="2 5" id="KW-0812">Transmembrane</keyword>
<protein>
    <recommendedName>
        <fullName evidence="6">Peptidase S54 rhomboid domain-containing protein</fullName>
    </recommendedName>
</protein>
<name>A0A1I4WFI5_9HYPH</name>
<accession>A0A1I4WFI5</accession>
<feature type="transmembrane region" description="Helical" evidence="5">
    <location>
        <begin position="187"/>
        <end position="208"/>
    </location>
</feature>
<feature type="transmembrane region" description="Helical" evidence="5">
    <location>
        <begin position="111"/>
        <end position="130"/>
    </location>
</feature>
<comment type="subcellular location">
    <subcellularLocation>
        <location evidence="1">Membrane</location>
        <topology evidence="1">Multi-pass membrane protein</topology>
    </subcellularLocation>
</comment>
<dbReference type="InterPro" id="IPR035952">
    <property type="entry name" value="Rhomboid-like_sf"/>
</dbReference>
<keyword evidence="3 5" id="KW-1133">Transmembrane helix</keyword>
<dbReference type="RefSeq" id="WP_101289723.1">
    <property type="nucleotide sequence ID" value="NZ_FOUQ01000016.1"/>
</dbReference>
<dbReference type="EMBL" id="PJNW01000009">
    <property type="protein sequence ID" value="PKR88979.1"/>
    <property type="molecule type" value="Genomic_DNA"/>
</dbReference>
<feature type="transmembrane region" description="Helical" evidence="5">
    <location>
        <begin position="142"/>
        <end position="166"/>
    </location>
</feature>
<feature type="transmembrane region" description="Helical" evidence="5">
    <location>
        <begin position="17"/>
        <end position="36"/>
    </location>
</feature>
<sequence length="243" mass="26107">MQSDNDNHQPMFNLPKVILAFILLSAGIFIGRTWYLGGDGAATFLLTFCFTPMRYDYLASGIGFPGGWLAGLWSPFTYVFLSPTLQSLIFDLLWLAAFGTAVARRFGPWRFVGFTAVSAAAGAGLFWLLSGGGEQILLGPNFVVAALLGAAIRFIYAAGLSGIMTMGGDTWRQPALGIVEMWSNVRVLQLLGFIFAANALFAILYASSGLDGRALLQNALGYIVGILLFSLFDPRPTAANRPG</sequence>
<feature type="domain" description="Peptidase S54 rhomboid" evidence="6">
    <location>
        <begin position="72"/>
        <end position="160"/>
    </location>
</feature>
<evidence type="ECO:0000256" key="5">
    <source>
        <dbReference type="SAM" id="Phobius"/>
    </source>
</evidence>
<proteinExistence type="predicted"/>
<keyword evidence="4 5" id="KW-0472">Membrane</keyword>
<organism evidence="7 8">
    <name type="scientific">Pleomorphomonas diazotrophica</name>
    <dbReference type="NCBI Taxonomy" id="1166257"/>
    <lineage>
        <taxon>Bacteria</taxon>
        <taxon>Pseudomonadati</taxon>
        <taxon>Pseudomonadota</taxon>
        <taxon>Alphaproteobacteria</taxon>
        <taxon>Hyphomicrobiales</taxon>
        <taxon>Pleomorphomonadaceae</taxon>
        <taxon>Pleomorphomonas</taxon>
    </lineage>
</organism>
<evidence type="ECO:0000256" key="3">
    <source>
        <dbReference type="ARBA" id="ARBA00022989"/>
    </source>
</evidence>
<dbReference type="OrthoDB" id="9797190at2"/>
<feature type="transmembrane region" description="Helical" evidence="5">
    <location>
        <begin position="214"/>
        <end position="232"/>
    </location>
</feature>
<dbReference type="AlphaFoldDB" id="A0A1I4WFI5"/>
<comment type="caution">
    <text evidence="7">The sequence shown here is derived from an EMBL/GenBank/DDBJ whole genome shotgun (WGS) entry which is preliminary data.</text>
</comment>
<dbReference type="GO" id="GO:0016020">
    <property type="term" value="C:membrane"/>
    <property type="evidence" value="ECO:0007669"/>
    <property type="project" value="UniProtKB-SubCell"/>
</dbReference>
<keyword evidence="8" id="KW-1185">Reference proteome</keyword>
<dbReference type="Proteomes" id="UP000233491">
    <property type="component" value="Unassembled WGS sequence"/>
</dbReference>
<reference evidence="7 8" key="1">
    <citation type="submission" date="2017-12" db="EMBL/GenBank/DDBJ databases">
        <title>Anaerobic carbon monoxide metabolism by Pleomorphomonas carboxyditropha sp. nov., a new mesophilic hydrogenogenic carboxidotroph.</title>
        <authorList>
            <person name="Esquivel-Elizondo S."/>
            <person name="Krajmalnik-Brown R."/>
        </authorList>
    </citation>
    <scope>NUCLEOTIDE SEQUENCE [LARGE SCALE GENOMIC DNA]</scope>
    <source>
        <strain evidence="7 8">R5-392</strain>
    </source>
</reference>
<dbReference type="Pfam" id="PF01694">
    <property type="entry name" value="Rhomboid"/>
    <property type="match status" value="1"/>
</dbReference>
<dbReference type="GO" id="GO:0004252">
    <property type="term" value="F:serine-type endopeptidase activity"/>
    <property type="evidence" value="ECO:0007669"/>
    <property type="project" value="InterPro"/>
</dbReference>
<feature type="transmembrane region" description="Helical" evidence="5">
    <location>
        <begin position="87"/>
        <end position="104"/>
    </location>
</feature>
<evidence type="ECO:0000313" key="7">
    <source>
        <dbReference type="EMBL" id="PKR88979.1"/>
    </source>
</evidence>
<dbReference type="SUPFAM" id="SSF144091">
    <property type="entry name" value="Rhomboid-like"/>
    <property type="match status" value="1"/>
</dbReference>